<dbReference type="PROSITE" id="PS51257">
    <property type="entry name" value="PROKAR_LIPOPROTEIN"/>
    <property type="match status" value="1"/>
</dbReference>
<dbReference type="EMBL" id="LDTZ01000021">
    <property type="protein sequence ID" value="KNA89979.1"/>
    <property type="molecule type" value="Genomic_DNA"/>
</dbReference>
<accession>A0ABR5I8P8</accession>
<organism evidence="4 5">
    <name type="scientific">Gordonia jacobaea</name>
    <dbReference type="NCBI Taxonomy" id="122202"/>
    <lineage>
        <taxon>Bacteria</taxon>
        <taxon>Bacillati</taxon>
        <taxon>Actinomycetota</taxon>
        <taxon>Actinomycetes</taxon>
        <taxon>Mycobacteriales</taxon>
        <taxon>Gordoniaceae</taxon>
        <taxon>Gordonia</taxon>
    </lineage>
</organism>
<dbReference type="SUPFAM" id="SSF53850">
    <property type="entry name" value="Periplasmic binding protein-like II"/>
    <property type="match status" value="1"/>
</dbReference>
<sequence>MWRLRRCLRSASVAVIVAVGAVALGACESDSANSGSTSTAPASLSVDSALAAQLPARIRESGQLLIATDVPYEPIIASQGGKYVGFDADVATVLGQLLGVTPVFRTTAFSTIIAGVQDGTYDTGLRGIFDTLARERRVDLVSYFSAGTQWAQPTGKHVDPNNACGLRVAVSAGTVQATVEIPAKSQACTTVGEKAITAVPFDSIDAAVAGLEAGKADAISADSPAIAFAVHKSHDALALAGDIFDTEPYALPVAKNSPLGPTLRDAVQRLIDSGEMRRIARKWGLEDGLIKQSTINTAIS</sequence>
<evidence type="ECO:0000259" key="3">
    <source>
        <dbReference type="SMART" id="SM00062"/>
    </source>
</evidence>
<dbReference type="Gene3D" id="3.40.190.10">
    <property type="entry name" value="Periplasmic binding protein-like II"/>
    <property type="match status" value="2"/>
</dbReference>
<protein>
    <recommendedName>
        <fullName evidence="3">Solute-binding protein family 3/N-terminal domain-containing protein</fullName>
    </recommendedName>
</protein>
<gene>
    <name evidence="4" type="ORF">ABW18_18405</name>
</gene>
<dbReference type="SMART" id="SM00062">
    <property type="entry name" value="PBPb"/>
    <property type="match status" value="1"/>
</dbReference>
<keyword evidence="5" id="KW-1185">Reference proteome</keyword>
<feature type="signal peptide" evidence="2">
    <location>
        <begin position="1"/>
        <end position="26"/>
    </location>
</feature>
<dbReference type="Proteomes" id="UP000037247">
    <property type="component" value="Unassembled WGS sequence"/>
</dbReference>
<keyword evidence="1 2" id="KW-0732">Signal</keyword>
<evidence type="ECO:0000256" key="1">
    <source>
        <dbReference type="ARBA" id="ARBA00022729"/>
    </source>
</evidence>
<reference evidence="4 5" key="1">
    <citation type="submission" date="2015-05" db="EMBL/GenBank/DDBJ databases">
        <title>Draft genome sequence of the bacterium Gordonia jacobaea a new member of the Gordonia genus.</title>
        <authorList>
            <person name="Jimenez-Galisteo G."/>
            <person name="Dominguez A."/>
            <person name="Munoz E."/>
            <person name="Vinas M."/>
        </authorList>
    </citation>
    <scope>NUCLEOTIDE SEQUENCE [LARGE SCALE GENOMIC DNA]</scope>
    <source>
        <strain evidence="5">mv1</strain>
    </source>
</reference>
<feature type="domain" description="Solute-binding protein family 3/N-terminal" evidence="3">
    <location>
        <begin position="63"/>
        <end position="287"/>
    </location>
</feature>
<comment type="caution">
    <text evidence="4">The sequence shown here is derived from an EMBL/GenBank/DDBJ whole genome shotgun (WGS) entry which is preliminary data.</text>
</comment>
<dbReference type="InterPro" id="IPR001638">
    <property type="entry name" value="Solute-binding_3/MltF_N"/>
</dbReference>
<evidence type="ECO:0000313" key="4">
    <source>
        <dbReference type="EMBL" id="KNA89979.1"/>
    </source>
</evidence>
<proteinExistence type="predicted"/>
<name>A0ABR5I8P8_9ACTN</name>
<dbReference type="PANTHER" id="PTHR35936:SF17">
    <property type="entry name" value="ARGININE-BINDING EXTRACELLULAR PROTEIN ARTP"/>
    <property type="match status" value="1"/>
</dbReference>
<feature type="chain" id="PRO_5045564397" description="Solute-binding protein family 3/N-terminal domain-containing protein" evidence="2">
    <location>
        <begin position="27"/>
        <end position="300"/>
    </location>
</feature>
<dbReference type="Pfam" id="PF00497">
    <property type="entry name" value="SBP_bac_3"/>
    <property type="match status" value="1"/>
</dbReference>
<evidence type="ECO:0000313" key="5">
    <source>
        <dbReference type="Proteomes" id="UP000037247"/>
    </source>
</evidence>
<evidence type="ECO:0000256" key="2">
    <source>
        <dbReference type="SAM" id="SignalP"/>
    </source>
</evidence>
<dbReference type="PANTHER" id="PTHR35936">
    <property type="entry name" value="MEMBRANE-BOUND LYTIC MUREIN TRANSGLYCOSYLASE F"/>
    <property type="match status" value="1"/>
</dbReference>